<dbReference type="InterPro" id="IPR006860">
    <property type="entry name" value="FecR"/>
</dbReference>
<evidence type="ECO:0000259" key="2">
    <source>
        <dbReference type="Pfam" id="PF04773"/>
    </source>
</evidence>
<dbReference type="PANTHER" id="PTHR30273:SF2">
    <property type="entry name" value="PROTEIN FECR"/>
    <property type="match status" value="1"/>
</dbReference>
<accession>A0A7G9QAJ3</accession>
<evidence type="ECO:0000313" key="5">
    <source>
        <dbReference type="Proteomes" id="UP000515806"/>
    </source>
</evidence>
<reference evidence="4 5" key="1">
    <citation type="submission" date="2020-08" db="EMBL/GenBank/DDBJ databases">
        <title>Genome sequence of Pedobacter roseus KACC 11594T.</title>
        <authorList>
            <person name="Hyun D.-W."/>
            <person name="Bae J.-W."/>
        </authorList>
    </citation>
    <scope>NUCLEOTIDE SEQUENCE [LARGE SCALE GENOMIC DNA]</scope>
    <source>
        <strain evidence="4 5">KACC 11594</strain>
    </source>
</reference>
<name>A0A7G9QAJ3_9SPHI</name>
<evidence type="ECO:0000256" key="1">
    <source>
        <dbReference type="SAM" id="Phobius"/>
    </source>
</evidence>
<keyword evidence="1" id="KW-0472">Membrane</keyword>
<organism evidence="4 5">
    <name type="scientific">Pedobacter roseus</name>
    <dbReference type="NCBI Taxonomy" id="336820"/>
    <lineage>
        <taxon>Bacteria</taxon>
        <taxon>Pseudomonadati</taxon>
        <taxon>Bacteroidota</taxon>
        <taxon>Sphingobacteriia</taxon>
        <taxon>Sphingobacteriales</taxon>
        <taxon>Sphingobacteriaceae</taxon>
        <taxon>Pedobacter</taxon>
    </lineage>
</organism>
<evidence type="ECO:0000259" key="3">
    <source>
        <dbReference type="Pfam" id="PF16344"/>
    </source>
</evidence>
<feature type="domain" description="Protein FecR C-terminal" evidence="3">
    <location>
        <begin position="266"/>
        <end position="334"/>
    </location>
</feature>
<evidence type="ECO:0000313" key="4">
    <source>
        <dbReference type="EMBL" id="QNN40368.1"/>
    </source>
</evidence>
<dbReference type="Pfam" id="PF16344">
    <property type="entry name" value="FecR_C"/>
    <property type="match status" value="1"/>
</dbReference>
<keyword evidence="1" id="KW-0812">Transmembrane</keyword>
<sequence length="340" mass="38206">MEQDRSAYLFQQYVNKTCTPAELQEFMDIVKNSDDSDVLDIIMDNFWNKSEEIEMNKNKAEAILDKVFSSNVRPVKKPELTLRWLGWAAAIFVIGLAALLINERSQKQVEFANNDVAVNPIEHAVESITAKTYKEHQKITLPDGSTVILNNNSSLVYPKVFGAKRAVTLVGEGYFDIKHDDKKTFTVYTGKLRTTVLGTAFNIKAYDTDKNIEVTVTRGKVGVLNSNATLGILTPNQQFVFNKDYKKSNLTKVIAKNIVQWQESDLFFDDISMEEAAQVLSKKFNTPITFSNDLAKKCRFTATFLKGESLEEILKIICSYNNAQYQTNTGGITIKGGGCE</sequence>
<dbReference type="GO" id="GO:0016989">
    <property type="term" value="F:sigma factor antagonist activity"/>
    <property type="evidence" value="ECO:0007669"/>
    <property type="project" value="TreeGrafter"/>
</dbReference>
<dbReference type="KEGG" id="proe:H9L23_14535"/>
<feature type="domain" description="FecR protein" evidence="2">
    <location>
        <begin position="134"/>
        <end position="221"/>
    </location>
</feature>
<dbReference type="InterPro" id="IPR032508">
    <property type="entry name" value="FecR_C"/>
</dbReference>
<dbReference type="PIRSF" id="PIRSF018266">
    <property type="entry name" value="FecR"/>
    <property type="match status" value="1"/>
</dbReference>
<dbReference type="RefSeq" id="WP_187591093.1">
    <property type="nucleotide sequence ID" value="NZ_CP060723.1"/>
</dbReference>
<dbReference type="Gene3D" id="2.60.120.1440">
    <property type="match status" value="1"/>
</dbReference>
<feature type="transmembrane region" description="Helical" evidence="1">
    <location>
        <begin position="84"/>
        <end position="101"/>
    </location>
</feature>
<dbReference type="PANTHER" id="PTHR30273">
    <property type="entry name" value="PERIPLASMIC SIGNAL SENSOR AND SIGMA FACTOR ACTIVATOR FECR-RELATED"/>
    <property type="match status" value="1"/>
</dbReference>
<dbReference type="Gene3D" id="3.55.50.30">
    <property type="match status" value="1"/>
</dbReference>
<dbReference type="InterPro" id="IPR012373">
    <property type="entry name" value="Ferrdict_sens_TM"/>
</dbReference>
<gene>
    <name evidence="4" type="ORF">H9L23_14535</name>
</gene>
<keyword evidence="5" id="KW-1185">Reference proteome</keyword>
<protein>
    <submittedName>
        <fullName evidence="4">FecR family protein</fullName>
    </submittedName>
</protein>
<dbReference type="AlphaFoldDB" id="A0A7G9QAJ3"/>
<dbReference type="Proteomes" id="UP000515806">
    <property type="component" value="Chromosome"/>
</dbReference>
<dbReference type="EMBL" id="CP060723">
    <property type="protein sequence ID" value="QNN40368.1"/>
    <property type="molecule type" value="Genomic_DNA"/>
</dbReference>
<dbReference type="Pfam" id="PF04773">
    <property type="entry name" value="FecR"/>
    <property type="match status" value="1"/>
</dbReference>
<proteinExistence type="predicted"/>
<keyword evidence="1" id="KW-1133">Transmembrane helix</keyword>